<dbReference type="EMBL" id="JXTB01000011">
    <property type="protein sequence ID" value="PON77977.1"/>
    <property type="molecule type" value="Genomic_DNA"/>
</dbReference>
<keyword evidence="1" id="KW-0255">Endonuclease</keyword>
<protein>
    <submittedName>
        <fullName evidence="1">Endonuclease/exonuclease/phosphatase</fullName>
    </submittedName>
</protein>
<dbReference type="Proteomes" id="UP000237105">
    <property type="component" value="Unassembled WGS sequence"/>
</dbReference>
<dbReference type="OrthoDB" id="1194645at2759"/>
<dbReference type="InterPro" id="IPR036691">
    <property type="entry name" value="Endo/exonu/phosph_ase_sf"/>
</dbReference>
<evidence type="ECO:0000313" key="2">
    <source>
        <dbReference type="Proteomes" id="UP000237105"/>
    </source>
</evidence>
<keyword evidence="1" id="KW-0269">Exonuclease</keyword>
<accession>A0A2P5DXG1</accession>
<dbReference type="AlphaFoldDB" id="A0A2P5DXG1"/>
<organism evidence="1 2">
    <name type="scientific">Parasponia andersonii</name>
    <name type="common">Sponia andersonii</name>
    <dbReference type="NCBI Taxonomy" id="3476"/>
    <lineage>
        <taxon>Eukaryota</taxon>
        <taxon>Viridiplantae</taxon>
        <taxon>Streptophyta</taxon>
        <taxon>Embryophyta</taxon>
        <taxon>Tracheophyta</taxon>
        <taxon>Spermatophyta</taxon>
        <taxon>Magnoliopsida</taxon>
        <taxon>eudicotyledons</taxon>
        <taxon>Gunneridae</taxon>
        <taxon>Pentapetalae</taxon>
        <taxon>rosids</taxon>
        <taxon>fabids</taxon>
        <taxon>Rosales</taxon>
        <taxon>Cannabaceae</taxon>
        <taxon>Parasponia</taxon>
    </lineage>
</organism>
<dbReference type="PANTHER" id="PTHR33710">
    <property type="entry name" value="BNAC02G09200D PROTEIN"/>
    <property type="match status" value="1"/>
</dbReference>
<keyword evidence="1" id="KW-0540">Nuclease</keyword>
<name>A0A2P5DXG1_PARAD</name>
<dbReference type="GO" id="GO:0004527">
    <property type="term" value="F:exonuclease activity"/>
    <property type="evidence" value="ECO:0007669"/>
    <property type="project" value="UniProtKB-KW"/>
</dbReference>
<gene>
    <name evidence="1" type="ORF">PanWU01x14_023310</name>
</gene>
<dbReference type="PANTHER" id="PTHR33710:SF71">
    <property type="entry name" value="ENDONUCLEASE_EXONUCLEASE_PHOSPHATASE DOMAIN-CONTAINING PROTEIN"/>
    <property type="match status" value="1"/>
</dbReference>
<keyword evidence="2" id="KW-1185">Reference proteome</keyword>
<dbReference type="Gene3D" id="3.60.10.10">
    <property type="entry name" value="Endonuclease/exonuclease/phosphatase"/>
    <property type="match status" value="1"/>
</dbReference>
<proteinExistence type="predicted"/>
<dbReference type="STRING" id="3476.A0A2P5DXG1"/>
<dbReference type="GO" id="GO:0004519">
    <property type="term" value="F:endonuclease activity"/>
    <property type="evidence" value="ECO:0007669"/>
    <property type="project" value="UniProtKB-KW"/>
</dbReference>
<reference evidence="2" key="1">
    <citation type="submission" date="2016-06" db="EMBL/GenBank/DDBJ databases">
        <title>Parallel loss of symbiosis genes in relatives of nitrogen-fixing non-legume Parasponia.</title>
        <authorList>
            <person name="Van Velzen R."/>
            <person name="Holmer R."/>
            <person name="Bu F."/>
            <person name="Rutten L."/>
            <person name="Van Zeijl A."/>
            <person name="Liu W."/>
            <person name="Santuari L."/>
            <person name="Cao Q."/>
            <person name="Sharma T."/>
            <person name="Shen D."/>
            <person name="Roswanjaya Y."/>
            <person name="Wardhani T."/>
            <person name="Kalhor M.S."/>
            <person name="Jansen J."/>
            <person name="Van den Hoogen J."/>
            <person name="Gungor B."/>
            <person name="Hartog M."/>
            <person name="Hontelez J."/>
            <person name="Verver J."/>
            <person name="Yang W.-C."/>
            <person name="Schijlen E."/>
            <person name="Repin R."/>
            <person name="Schilthuizen M."/>
            <person name="Schranz E."/>
            <person name="Heidstra R."/>
            <person name="Miyata K."/>
            <person name="Fedorova E."/>
            <person name="Kohlen W."/>
            <person name="Bisseling T."/>
            <person name="Smit S."/>
            <person name="Geurts R."/>
        </authorList>
    </citation>
    <scope>NUCLEOTIDE SEQUENCE [LARGE SCALE GENOMIC DNA]</scope>
    <source>
        <strain evidence="2">cv. WU1-14</strain>
    </source>
</reference>
<sequence>MLDFCTTLLDCGLCDLGFSGPMITWNNKREKVANIQERLDLFLYDEEWYNMFPKAQVENLAYSRSDHRPICLYLGGLDHVPPFHGKRPFYFEPFLLKENECGEVVQCN</sequence>
<comment type="caution">
    <text evidence="1">The sequence shown here is derived from an EMBL/GenBank/DDBJ whole genome shotgun (WGS) entry which is preliminary data.</text>
</comment>
<dbReference type="SUPFAM" id="SSF56219">
    <property type="entry name" value="DNase I-like"/>
    <property type="match status" value="1"/>
</dbReference>
<keyword evidence="1" id="KW-0378">Hydrolase</keyword>
<evidence type="ECO:0000313" key="1">
    <source>
        <dbReference type="EMBL" id="PON77977.1"/>
    </source>
</evidence>